<dbReference type="Pfam" id="PF00126">
    <property type="entry name" value="HTH_1"/>
    <property type="match status" value="1"/>
</dbReference>
<keyword evidence="2" id="KW-0805">Transcription regulation</keyword>
<name>A0A916UJV7_9BURK</name>
<dbReference type="InterPro" id="IPR058163">
    <property type="entry name" value="LysR-type_TF_proteobact-type"/>
</dbReference>
<dbReference type="SUPFAM" id="SSF46785">
    <property type="entry name" value="Winged helix' DNA-binding domain"/>
    <property type="match status" value="1"/>
</dbReference>
<dbReference type="InterPro" id="IPR036388">
    <property type="entry name" value="WH-like_DNA-bd_sf"/>
</dbReference>
<sequence>MGEPSLHLVRTFVTVVEHGSFVRAADALAMTPSSASRLVKALEQHLGTTLLNRTTRAMSLTDSGQRYFAECSNALAQVRGAYEMVRDEQDVPRGTLVVSAPVAFGHSHVVPHLAGFLEACPQVQLDLRLSDGYVDLVADGVMLALRIGRLKNSSLVAHKLLDNRRILVAAPAYLNRYGIPTALEDLYQHQCLVSSSSQDGKLWRLFCEGEERTLEPHGRIKGDNADAIRRLCMDGLGIAFHSFVTMAAAIRAGDLTQVLPQWTGRETGVYCVRPQRRMGLAATIFVEYLAARWRDATPSHRQ</sequence>
<dbReference type="PANTHER" id="PTHR30537:SF5">
    <property type="entry name" value="HTH-TYPE TRANSCRIPTIONAL ACTIVATOR TTDR-RELATED"/>
    <property type="match status" value="1"/>
</dbReference>
<evidence type="ECO:0000256" key="4">
    <source>
        <dbReference type="ARBA" id="ARBA00023163"/>
    </source>
</evidence>
<feature type="domain" description="HTH lysR-type" evidence="5">
    <location>
        <begin position="4"/>
        <end position="61"/>
    </location>
</feature>
<reference evidence="6" key="1">
    <citation type="journal article" date="2014" name="Int. J. Syst. Evol. Microbiol.">
        <title>Complete genome sequence of Corynebacterium casei LMG S-19264T (=DSM 44701T), isolated from a smear-ripened cheese.</title>
        <authorList>
            <consortium name="US DOE Joint Genome Institute (JGI-PGF)"/>
            <person name="Walter F."/>
            <person name="Albersmeier A."/>
            <person name="Kalinowski J."/>
            <person name="Ruckert C."/>
        </authorList>
    </citation>
    <scope>NUCLEOTIDE SEQUENCE</scope>
    <source>
        <strain evidence="6">CGMCC 1.10998</strain>
    </source>
</reference>
<dbReference type="EMBL" id="BMED01000002">
    <property type="protein sequence ID" value="GGC75659.1"/>
    <property type="molecule type" value="Genomic_DNA"/>
</dbReference>
<dbReference type="InterPro" id="IPR005119">
    <property type="entry name" value="LysR_subst-bd"/>
</dbReference>
<keyword evidence="4" id="KW-0804">Transcription</keyword>
<dbReference type="GO" id="GO:0043565">
    <property type="term" value="F:sequence-specific DNA binding"/>
    <property type="evidence" value="ECO:0007669"/>
    <property type="project" value="TreeGrafter"/>
</dbReference>
<dbReference type="InterPro" id="IPR036390">
    <property type="entry name" value="WH_DNA-bd_sf"/>
</dbReference>
<comment type="similarity">
    <text evidence="1">Belongs to the LysR transcriptional regulatory family.</text>
</comment>
<proteinExistence type="inferred from homology"/>
<accession>A0A916UJV7</accession>
<dbReference type="GO" id="GO:0006351">
    <property type="term" value="P:DNA-templated transcription"/>
    <property type="evidence" value="ECO:0007669"/>
    <property type="project" value="TreeGrafter"/>
</dbReference>
<evidence type="ECO:0000256" key="1">
    <source>
        <dbReference type="ARBA" id="ARBA00009437"/>
    </source>
</evidence>
<organism evidence="6 7">
    <name type="scientific">Undibacterium terreum</name>
    <dbReference type="NCBI Taxonomy" id="1224302"/>
    <lineage>
        <taxon>Bacteria</taxon>
        <taxon>Pseudomonadati</taxon>
        <taxon>Pseudomonadota</taxon>
        <taxon>Betaproteobacteria</taxon>
        <taxon>Burkholderiales</taxon>
        <taxon>Oxalobacteraceae</taxon>
        <taxon>Undibacterium</taxon>
    </lineage>
</organism>
<dbReference type="CDD" id="cd08422">
    <property type="entry name" value="PBP2_CrgA_like"/>
    <property type="match status" value="1"/>
</dbReference>
<protein>
    <submittedName>
        <fullName evidence="6">LysR family transcriptional regulator</fullName>
    </submittedName>
</protein>
<dbReference type="GO" id="GO:0003700">
    <property type="term" value="F:DNA-binding transcription factor activity"/>
    <property type="evidence" value="ECO:0007669"/>
    <property type="project" value="InterPro"/>
</dbReference>
<evidence type="ECO:0000259" key="5">
    <source>
        <dbReference type="PROSITE" id="PS50931"/>
    </source>
</evidence>
<evidence type="ECO:0000313" key="7">
    <source>
        <dbReference type="Proteomes" id="UP000637423"/>
    </source>
</evidence>
<dbReference type="SUPFAM" id="SSF53850">
    <property type="entry name" value="Periplasmic binding protein-like II"/>
    <property type="match status" value="1"/>
</dbReference>
<gene>
    <name evidence="6" type="ORF">GCM10011396_23650</name>
</gene>
<dbReference type="Gene3D" id="1.10.10.10">
    <property type="entry name" value="Winged helix-like DNA-binding domain superfamily/Winged helix DNA-binding domain"/>
    <property type="match status" value="1"/>
</dbReference>
<evidence type="ECO:0000256" key="2">
    <source>
        <dbReference type="ARBA" id="ARBA00023015"/>
    </source>
</evidence>
<reference evidence="6" key="2">
    <citation type="submission" date="2020-09" db="EMBL/GenBank/DDBJ databases">
        <authorList>
            <person name="Sun Q."/>
            <person name="Zhou Y."/>
        </authorList>
    </citation>
    <scope>NUCLEOTIDE SEQUENCE</scope>
    <source>
        <strain evidence="6">CGMCC 1.10998</strain>
    </source>
</reference>
<evidence type="ECO:0000313" key="6">
    <source>
        <dbReference type="EMBL" id="GGC75659.1"/>
    </source>
</evidence>
<comment type="caution">
    <text evidence="6">The sequence shown here is derived from an EMBL/GenBank/DDBJ whole genome shotgun (WGS) entry which is preliminary data.</text>
</comment>
<dbReference type="PANTHER" id="PTHR30537">
    <property type="entry name" value="HTH-TYPE TRANSCRIPTIONAL REGULATOR"/>
    <property type="match status" value="1"/>
</dbReference>
<evidence type="ECO:0000256" key="3">
    <source>
        <dbReference type="ARBA" id="ARBA00023125"/>
    </source>
</evidence>
<dbReference type="Proteomes" id="UP000637423">
    <property type="component" value="Unassembled WGS sequence"/>
</dbReference>
<keyword evidence="7" id="KW-1185">Reference proteome</keyword>
<dbReference type="Pfam" id="PF03466">
    <property type="entry name" value="LysR_substrate"/>
    <property type="match status" value="1"/>
</dbReference>
<keyword evidence="3" id="KW-0238">DNA-binding</keyword>
<dbReference type="PROSITE" id="PS50931">
    <property type="entry name" value="HTH_LYSR"/>
    <property type="match status" value="1"/>
</dbReference>
<dbReference type="Gene3D" id="3.40.190.290">
    <property type="match status" value="1"/>
</dbReference>
<dbReference type="AlphaFoldDB" id="A0A916UJV7"/>
<dbReference type="FunFam" id="1.10.10.10:FF:000001">
    <property type="entry name" value="LysR family transcriptional regulator"/>
    <property type="match status" value="1"/>
</dbReference>
<dbReference type="RefSeq" id="WP_188566250.1">
    <property type="nucleotide sequence ID" value="NZ_BMED01000002.1"/>
</dbReference>
<dbReference type="InterPro" id="IPR000847">
    <property type="entry name" value="LysR_HTH_N"/>
</dbReference>